<dbReference type="PANTHER" id="PTHR43671">
    <property type="entry name" value="SERINE/THREONINE-PROTEIN KINASE NEK"/>
    <property type="match status" value="1"/>
</dbReference>
<keyword evidence="3" id="KW-0808">Transferase</keyword>
<organism evidence="11 12">
    <name type="scientific">Sulfurifustis variabilis</name>
    <dbReference type="NCBI Taxonomy" id="1675686"/>
    <lineage>
        <taxon>Bacteria</taxon>
        <taxon>Pseudomonadati</taxon>
        <taxon>Pseudomonadota</taxon>
        <taxon>Gammaproteobacteria</taxon>
        <taxon>Acidiferrobacterales</taxon>
        <taxon>Acidiferrobacteraceae</taxon>
        <taxon>Sulfurifustis</taxon>
    </lineage>
</organism>
<keyword evidence="11" id="KW-0723">Serine/threonine-protein kinase</keyword>
<proteinExistence type="inferred from homology"/>
<evidence type="ECO:0000313" key="11">
    <source>
        <dbReference type="EMBL" id="BAU48151.1"/>
    </source>
</evidence>
<dbReference type="SUPFAM" id="SSF56112">
    <property type="entry name" value="Protein kinase-like (PK-like)"/>
    <property type="match status" value="1"/>
</dbReference>
<dbReference type="Pfam" id="PF00069">
    <property type="entry name" value="Pkinase"/>
    <property type="match status" value="1"/>
</dbReference>
<evidence type="ECO:0000256" key="4">
    <source>
        <dbReference type="ARBA" id="ARBA00022741"/>
    </source>
</evidence>
<feature type="transmembrane region" description="Helical" evidence="9">
    <location>
        <begin position="333"/>
        <end position="356"/>
    </location>
</feature>
<keyword evidence="6 7" id="KW-0067">ATP-binding</keyword>
<dbReference type="GO" id="GO:0004674">
    <property type="term" value="F:protein serine/threonine kinase activity"/>
    <property type="evidence" value="ECO:0007669"/>
    <property type="project" value="UniProtKB-KW"/>
</dbReference>
<feature type="compositionally biased region" description="Pro residues" evidence="8">
    <location>
        <begin position="379"/>
        <end position="388"/>
    </location>
</feature>
<dbReference type="Gene3D" id="1.10.510.10">
    <property type="entry name" value="Transferase(Phosphotransferase) domain 1"/>
    <property type="match status" value="1"/>
</dbReference>
<dbReference type="PANTHER" id="PTHR43671:SF13">
    <property type="entry name" value="SERINE_THREONINE-PROTEIN KINASE NEK2"/>
    <property type="match status" value="1"/>
</dbReference>
<keyword evidence="5 11" id="KW-0418">Kinase</keyword>
<dbReference type="InterPro" id="IPR011009">
    <property type="entry name" value="Kinase-like_dom_sf"/>
</dbReference>
<dbReference type="InterPro" id="IPR017441">
    <property type="entry name" value="Protein_kinase_ATP_BS"/>
</dbReference>
<dbReference type="PROSITE" id="PS00107">
    <property type="entry name" value="PROTEIN_KINASE_ATP"/>
    <property type="match status" value="1"/>
</dbReference>
<dbReference type="GO" id="GO:0005524">
    <property type="term" value="F:ATP binding"/>
    <property type="evidence" value="ECO:0007669"/>
    <property type="project" value="UniProtKB-UniRule"/>
</dbReference>
<feature type="region of interest" description="Disordered" evidence="8">
    <location>
        <begin position="373"/>
        <end position="394"/>
    </location>
</feature>
<dbReference type="InterPro" id="IPR000719">
    <property type="entry name" value="Prot_kinase_dom"/>
</dbReference>
<dbReference type="AlphaFoldDB" id="A0A1B4VBN4"/>
<keyword evidence="9" id="KW-0812">Transmembrane</keyword>
<evidence type="ECO:0000256" key="8">
    <source>
        <dbReference type="SAM" id="MobiDB-lite"/>
    </source>
</evidence>
<protein>
    <recommendedName>
        <fullName evidence="2">non-specific serine/threonine protein kinase</fullName>
        <ecNumber evidence="2">2.7.11.1</ecNumber>
    </recommendedName>
</protein>
<dbReference type="Proteomes" id="UP000218899">
    <property type="component" value="Chromosome"/>
</dbReference>
<feature type="binding site" evidence="7">
    <location>
        <position position="47"/>
    </location>
    <ligand>
        <name>ATP</name>
        <dbReference type="ChEBI" id="CHEBI:30616"/>
    </ligand>
</feature>
<evidence type="ECO:0000259" key="10">
    <source>
        <dbReference type="PROSITE" id="PS50011"/>
    </source>
</evidence>
<name>A0A1B4VBN4_9GAMM</name>
<sequence length="394" mass="43121">MSAYHKDGLKPGSTLAEYTVEAVLGHGGFGITYLARDTALGAHVAIKEYLPQDVAARDPRTGAVIPQLSREAIRDYRWGLKNFLKEARALARFKHPNIVRVLRFLEANGTAYTVMEYEEGHTLAQHLKQSNQRIDESSLLRIVMPILNGLQAVHEARLLHLDIKPENIYLRKDGSPMLIDFGSARHAMSGAGHASRTALTHGYAPVEQYPDKGELGPWSDVYAIGATMYRCVTGKHPDSALDRYRALLDYKIDPLRPVAKGAKAEYTPLLLECVQWAMQVHARDRPQTARQLQDRLLGRGRAASAPVFGATTKDAPARHPGESNGDRETPRPGGISVVAMVLLSVAVLVGAALWSVRGELPAVWRALGDLLTAPTETKAPPPAPPKVRSPPKKT</sequence>
<feature type="compositionally biased region" description="Basic and acidic residues" evidence="8">
    <location>
        <begin position="315"/>
        <end position="330"/>
    </location>
</feature>
<dbReference type="PROSITE" id="PS50011">
    <property type="entry name" value="PROTEIN_KINASE_DOM"/>
    <property type="match status" value="1"/>
</dbReference>
<evidence type="ECO:0000313" key="12">
    <source>
        <dbReference type="Proteomes" id="UP000218899"/>
    </source>
</evidence>
<keyword evidence="4 7" id="KW-0547">Nucleotide-binding</keyword>
<dbReference type="SMART" id="SM00220">
    <property type="entry name" value="S_TKc"/>
    <property type="match status" value="1"/>
</dbReference>
<evidence type="ECO:0000256" key="3">
    <source>
        <dbReference type="ARBA" id="ARBA00022679"/>
    </source>
</evidence>
<comment type="similarity">
    <text evidence="1">Belongs to the protein kinase superfamily. NEK Ser/Thr protein kinase family. NIMA subfamily.</text>
</comment>
<dbReference type="InterPro" id="IPR050660">
    <property type="entry name" value="NEK_Ser/Thr_kinase"/>
</dbReference>
<dbReference type="RefSeq" id="WP_169924019.1">
    <property type="nucleotide sequence ID" value="NZ_AP014936.1"/>
</dbReference>
<reference evidence="11 12" key="1">
    <citation type="submission" date="2015-08" db="EMBL/GenBank/DDBJ databases">
        <title>Complete genome sequence of Sulfurifustis variabilis.</title>
        <authorList>
            <person name="Miura A."/>
            <person name="Kojima H."/>
            <person name="Fukui M."/>
        </authorList>
    </citation>
    <scope>NUCLEOTIDE SEQUENCE [LARGE SCALE GENOMIC DNA]</scope>
    <source>
        <strain evidence="12">skN76</strain>
    </source>
</reference>
<gene>
    <name evidence="11" type="ORF">SVA_1589</name>
</gene>
<dbReference type="PROSITE" id="PS00108">
    <property type="entry name" value="PROTEIN_KINASE_ST"/>
    <property type="match status" value="1"/>
</dbReference>
<feature type="region of interest" description="Disordered" evidence="8">
    <location>
        <begin position="307"/>
        <end position="332"/>
    </location>
</feature>
<keyword evidence="12" id="KW-1185">Reference proteome</keyword>
<evidence type="ECO:0000256" key="9">
    <source>
        <dbReference type="SAM" id="Phobius"/>
    </source>
</evidence>
<keyword evidence="9" id="KW-0472">Membrane</keyword>
<evidence type="ECO:0000256" key="7">
    <source>
        <dbReference type="PROSITE-ProRule" id="PRU10141"/>
    </source>
</evidence>
<dbReference type="EC" id="2.7.11.1" evidence="2"/>
<dbReference type="KEGG" id="sva:SVA_1589"/>
<keyword evidence="9" id="KW-1133">Transmembrane helix</keyword>
<dbReference type="Gene3D" id="3.30.200.20">
    <property type="entry name" value="Phosphorylase Kinase, domain 1"/>
    <property type="match status" value="1"/>
</dbReference>
<accession>A0A1B4VBN4</accession>
<dbReference type="EMBL" id="AP014936">
    <property type="protein sequence ID" value="BAU48151.1"/>
    <property type="molecule type" value="Genomic_DNA"/>
</dbReference>
<dbReference type="CDD" id="cd14014">
    <property type="entry name" value="STKc_PknB_like"/>
    <property type="match status" value="1"/>
</dbReference>
<evidence type="ECO:0000256" key="1">
    <source>
        <dbReference type="ARBA" id="ARBA00010886"/>
    </source>
</evidence>
<evidence type="ECO:0000256" key="5">
    <source>
        <dbReference type="ARBA" id="ARBA00022777"/>
    </source>
</evidence>
<dbReference type="InterPro" id="IPR008271">
    <property type="entry name" value="Ser/Thr_kinase_AS"/>
</dbReference>
<feature type="domain" description="Protein kinase" evidence="10">
    <location>
        <begin position="18"/>
        <end position="297"/>
    </location>
</feature>
<evidence type="ECO:0000256" key="2">
    <source>
        <dbReference type="ARBA" id="ARBA00012513"/>
    </source>
</evidence>
<evidence type="ECO:0000256" key="6">
    <source>
        <dbReference type="ARBA" id="ARBA00022840"/>
    </source>
</evidence>